<dbReference type="InterPro" id="IPR050464">
    <property type="entry name" value="Zeta_carotene_desat/Oxidored"/>
</dbReference>
<organism evidence="2">
    <name type="scientific">marine metagenome</name>
    <dbReference type="NCBI Taxonomy" id="408172"/>
    <lineage>
        <taxon>unclassified sequences</taxon>
        <taxon>metagenomes</taxon>
        <taxon>ecological metagenomes</taxon>
    </lineage>
</organism>
<dbReference type="PANTHER" id="PTHR42923">
    <property type="entry name" value="PROTOPORPHYRINOGEN OXIDASE"/>
    <property type="match status" value="1"/>
</dbReference>
<dbReference type="Gene3D" id="3.50.50.60">
    <property type="entry name" value="FAD/NAD(P)-binding domain"/>
    <property type="match status" value="1"/>
</dbReference>
<dbReference type="SUPFAM" id="SSF51905">
    <property type="entry name" value="FAD/NAD(P)-binding domain"/>
    <property type="match status" value="1"/>
</dbReference>
<reference evidence="2" key="1">
    <citation type="submission" date="2018-05" db="EMBL/GenBank/DDBJ databases">
        <authorList>
            <person name="Lanie J.A."/>
            <person name="Ng W.-L."/>
            <person name="Kazmierczak K.M."/>
            <person name="Andrzejewski T.M."/>
            <person name="Davidsen T.M."/>
            <person name="Wayne K.J."/>
            <person name="Tettelin H."/>
            <person name="Glass J.I."/>
            <person name="Rusch D."/>
            <person name="Podicherti R."/>
            <person name="Tsui H.-C.T."/>
            <person name="Winkler M.E."/>
        </authorList>
    </citation>
    <scope>NUCLEOTIDE SEQUENCE</scope>
</reference>
<dbReference type="EMBL" id="UINC01179447">
    <property type="protein sequence ID" value="SVD88130.1"/>
    <property type="molecule type" value="Genomic_DNA"/>
</dbReference>
<dbReference type="AlphaFoldDB" id="A0A382YYF4"/>
<dbReference type="GO" id="GO:0016491">
    <property type="term" value="F:oxidoreductase activity"/>
    <property type="evidence" value="ECO:0007669"/>
    <property type="project" value="InterPro"/>
</dbReference>
<dbReference type="InterPro" id="IPR002937">
    <property type="entry name" value="Amino_oxidase"/>
</dbReference>
<name>A0A382YYF4_9ZZZZ</name>
<evidence type="ECO:0000259" key="1">
    <source>
        <dbReference type="Pfam" id="PF01593"/>
    </source>
</evidence>
<feature type="non-terminal residue" evidence="2">
    <location>
        <position position="1"/>
    </location>
</feature>
<gene>
    <name evidence="2" type="ORF">METZ01_LOCUS440984</name>
</gene>
<accession>A0A382YYF4</accession>
<sequence>PFEDITAREYLIRAVGKEAFDAFWGPLLRGKFADHSDDIGMAWLQWKIRLRFGSRGGRFGLKEILGYPNGSFRPIYERLANDIRNNGGKIYLNERVESVVTENDCVKGISSGGNFYPADRVLLTTPNPVTKRLVSVLPTEYVEVLDRVQYQWASCLVLALDRPLTQYYWLSIADSLPFVACVEHTNLVPRERYDGNHIVYLSNYVPPGHPLLEMDAGEALKNFESGIRRLNPEFDISWVRNAWLFSDPAGQPVITTNYSNS</sequence>
<dbReference type="InterPro" id="IPR036188">
    <property type="entry name" value="FAD/NAD-bd_sf"/>
</dbReference>
<feature type="non-terminal residue" evidence="2">
    <location>
        <position position="261"/>
    </location>
</feature>
<evidence type="ECO:0000313" key="2">
    <source>
        <dbReference type="EMBL" id="SVD88130.1"/>
    </source>
</evidence>
<dbReference type="Pfam" id="PF01593">
    <property type="entry name" value="Amino_oxidase"/>
    <property type="match status" value="1"/>
</dbReference>
<dbReference type="PANTHER" id="PTHR42923:SF46">
    <property type="entry name" value="AMINE OXIDASE"/>
    <property type="match status" value="1"/>
</dbReference>
<feature type="domain" description="Amine oxidase" evidence="1">
    <location>
        <begin position="37"/>
        <end position="230"/>
    </location>
</feature>
<proteinExistence type="predicted"/>
<protein>
    <recommendedName>
        <fullName evidence="1">Amine oxidase domain-containing protein</fullName>
    </recommendedName>
</protein>